<dbReference type="InterPro" id="IPR015001">
    <property type="entry name" value="DUF1850"/>
</dbReference>
<evidence type="ECO:0008006" key="3">
    <source>
        <dbReference type="Google" id="ProtNLM"/>
    </source>
</evidence>
<proteinExistence type="predicted"/>
<dbReference type="AlphaFoldDB" id="A0A8B5YGM4"/>
<sequence length="175" mass="20160">MEKMGKLKIIKRLVPALIIAVFAAACLIPYQTAVVFEKEDSGEIIAFLPLQKKKSFDVVYTHSIHRTEVIESYVWEKGMIRQTALTYHDPAVGMPANAEQGERLDIKNGVYTISNMKRTFPFIDMRIGRVRANHRIKYSGAEHELKRYIRPGTWTRMSVRKLNVLQQLRGVKIND</sequence>
<gene>
    <name evidence="1" type="ORF">CHCC16736_2463</name>
</gene>
<protein>
    <recommendedName>
        <fullName evidence="3">DUF1850 domain-containing protein</fullName>
    </recommendedName>
</protein>
<accession>A0A8B5YGM4</accession>
<evidence type="ECO:0000313" key="1">
    <source>
        <dbReference type="EMBL" id="TWL32075.1"/>
    </source>
</evidence>
<comment type="caution">
    <text evidence="1">The sequence shown here is derived from an EMBL/GenBank/DDBJ whole genome shotgun (WGS) entry which is preliminary data.</text>
</comment>
<evidence type="ECO:0000313" key="2">
    <source>
        <dbReference type="Proteomes" id="UP000435910"/>
    </source>
</evidence>
<dbReference type="EMBL" id="NILC01000009">
    <property type="protein sequence ID" value="TWL32075.1"/>
    <property type="molecule type" value="Genomic_DNA"/>
</dbReference>
<dbReference type="Proteomes" id="UP000435910">
    <property type="component" value="Unassembled WGS sequence"/>
</dbReference>
<name>A0A8B5YGM4_BACLI</name>
<organism evidence="1 2">
    <name type="scientific">Bacillus licheniformis</name>
    <dbReference type="NCBI Taxonomy" id="1402"/>
    <lineage>
        <taxon>Bacteria</taxon>
        <taxon>Bacillati</taxon>
        <taxon>Bacillota</taxon>
        <taxon>Bacilli</taxon>
        <taxon>Bacillales</taxon>
        <taxon>Bacillaceae</taxon>
        <taxon>Bacillus</taxon>
    </lineage>
</organism>
<reference evidence="1 2" key="1">
    <citation type="submission" date="2019-06" db="EMBL/GenBank/DDBJ databases">
        <title>Genome sequence analysis of &gt;100 Bacillus licheniformis strains suggests intrinsic resistance to this species.</title>
        <authorList>
            <person name="Wels M."/>
            <person name="Siezen R.J."/>
            <person name="Johansen E."/>
            <person name="Stuer-Lauridsen B."/>
            <person name="Bjerre K."/>
            <person name="Nielsen B.K.K."/>
        </authorList>
    </citation>
    <scope>NUCLEOTIDE SEQUENCE [LARGE SCALE GENOMIC DNA]</scope>
    <source>
        <strain evidence="1 2">BAC-16736</strain>
    </source>
</reference>
<dbReference type="PROSITE" id="PS51257">
    <property type="entry name" value="PROKAR_LIPOPROTEIN"/>
    <property type="match status" value="1"/>
</dbReference>
<dbReference type="Pfam" id="PF08905">
    <property type="entry name" value="DUF1850"/>
    <property type="match status" value="1"/>
</dbReference>